<name>A0ABY9NR58_9PSED</name>
<proteinExistence type="predicted"/>
<reference evidence="1 2" key="1">
    <citation type="journal article" date="2023" name="Access Microbiol">
        <title>The genome of a steinernematid-associated Pseudomonas piscis bacterium encodes the biosynthesis of insect toxins.</title>
        <authorList>
            <person name="Awori R.M."/>
            <person name="Hendre P."/>
            <person name="Amugune N.O."/>
        </authorList>
    </citation>
    <scope>NUCLEOTIDE SEQUENCE [LARGE SCALE GENOMIC DNA]</scope>
    <source>
        <strain evidence="1 2">75</strain>
    </source>
</reference>
<evidence type="ECO:0000313" key="1">
    <source>
        <dbReference type="EMBL" id="WMN20760.1"/>
    </source>
</evidence>
<dbReference type="EMBL" id="CP133164">
    <property type="protein sequence ID" value="WMN20760.1"/>
    <property type="molecule type" value="Genomic_DNA"/>
</dbReference>
<gene>
    <name evidence="1" type="ORF">QL104_15590</name>
</gene>
<organism evidence="1 2">
    <name type="scientific">Pseudomonas piscis</name>
    <dbReference type="NCBI Taxonomy" id="2614538"/>
    <lineage>
        <taxon>Bacteria</taxon>
        <taxon>Pseudomonadati</taxon>
        <taxon>Pseudomonadota</taxon>
        <taxon>Gammaproteobacteria</taxon>
        <taxon>Pseudomonadales</taxon>
        <taxon>Pseudomonadaceae</taxon>
        <taxon>Pseudomonas</taxon>
    </lineage>
</organism>
<accession>A0ABY9NR58</accession>
<protein>
    <submittedName>
        <fullName evidence="1">Uncharacterized protein</fullName>
    </submittedName>
</protein>
<keyword evidence="2" id="KW-1185">Reference proteome</keyword>
<sequence length="288" mass="32404">MNTNHYKYIDRPGFLEGCFYWKGRGYHFAAAPPAQLLAPGAWQDDDPWMALAAILESAKRGDFSHVSRLREVILDEASVPTLVSACLGLTADAGLESDLDFLAELMIQGPDHLRIEASLAAQWSGVMWLVPFMVEARCALERQADREAVEANISNLLDPLEGEPEFYDSGLDDAQYRHAVDTRLAQLQAPHGNDRLSILAGTVVDVNRQAWLMRKALVPNDPDAWLDWSNFLLWRRTFEVYSGIDCSSFYDRHGQFQPLNAGAVLDQYLASPLQLEIGRRYFFGRLVV</sequence>
<dbReference type="RefSeq" id="WP_282877986.1">
    <property type="nucleotide sequence ID" value="NZ_CP133164.1"/>
</dbReference>
<evidence type="ECO:0000313" key="2">
    <source>
        <dbReference type="Proteomes" id="UP001237292"/>
    </source>
</evidence>
<dbReference type="Proteomes" id="UP001237292">
    <property type="component" value="Chromosome"/>
</dbReference>